<proteinExistence type="predicted"/>
<organism evidence="1 2">
    <name type="scientific">Pontiella sulfatireligans</name>
    <dbReference type="NCBI Taxonomy" id="2750658"/>
    <lineage>
        <taxon>Bacteria</taxon>
        <taxon>Pseudomonadati</taxon>
        <taxon>Kiritimatiellota</taxon>
        <taxon>Kiritimatiellia</taxon>
        <taxon>Kiritimatiellales</taxon>
        <taxon>Pontiellaceae</taxon>
        <taxon>Pontiella</taxon>
    </lineage>
</organism>
<sequence length="52" mass="5816">MEQGKGGTQTRKGKYLNWNERILIEGFLKAGMSESNIAKELGRDLCLDQCIA</sequence>
<keyword evidence="2" id="KW-1185">Reference proteome</keyword>
<protein>
    <submittedName>
        <fullName evidence="1">Uncharacterized protein</fullName>
    </submittedName>
</protein>
<accession>A0A6C2UPT2</accession>
<dbReference type="Proteomes" id="UP000346198">
    <property type="component" value="Unassembled WGS sequence"/>
</dbReference>
<dbReference type="RefSeq" id="WP_136062802.1">
    <property type="nucleotide sequence ID" value="NZ_CAAHFH010000002.1"/>
</dbReference>
<dbReference type="EMBL" id="CAAHFH010000002">
    <property type="protein sequence ID" value="VGO21324.1"/>
    <property type="molecule type" value="Genomic_DNA"/>
</dbReference>
<name>A0A6C2UPT2_9BACT</name>
<dbReference type="AlphaFoldDB" id="A0A6C2UPT2"/>
<evidence type="ECO:0000313" key="1">
    <source>
        <dbReference type="EMBL" id="VGO21324.1"/>
    </source>
</evidence>
<reference evidence="1 2" key="1">
    <citation type="submission" date="2019-04" db="EMBL/GenBank/DDBJ databases">
        <authorList>
            <person name="Van Vliet M D."/>
        </authorList>
    </citation>
    <scope>NUCLEOTIDE SEQUENCE [LARGE SCALE GENOMIC DNA]</scope>
    <source>
        <strain evidence="1 2">F21</strain>
    </source>
</reference>
<gene>
    <name evidence="1" type="ORF">SCARR_03396</name>
</gene>
<evidence type="ECO:0000313" key="2">
    <source>
        <dbReference type="Proteomes" id="UP000346198"/>
    </source>
</evidence>